<reference evidence="3" key="1">
    <citation type="journal article" date="2024" name="IScience">
        <title>Strigolactones Initiate the Formation of Haustorium-like Structures in Castilleja.</title>
        <authorList>
            <person name="Buerger M."/>
            <person name="Peterson D."/>
            <person name="Chory J."/>
        </authorList>
    </citation>
    <scope>NUCLEOTIDE SEQUENCE [LARGE SCALE GENOMIC DNA]</scope>
</reference>
<gene>
    <name evidence="2" type="ORF">CASFOL_034304</name>
</gene>
<evidence type="ECO:0000313" key="3">
    <source>
        <dbReference type="Proteomes" id="UP001632038"/>
    </source>
</evidence>
<protein>
    <submittedName>
        <fullName evidence="2">Uncharacterized protein</fullName>
    </submittedName>
</protein>
<evidence type="ECO:0000313" key="2">
    <source>
        <dbReference type="EMBL" id="KAL3621818.1"/>
    </source>
</evidence>
<dbReference type="EMBL" id="JAVIJP010000062">
    <property type="protein sequence ID" value="KAL3621818.1"/>
    <property type="molecule type" value="Genomic_DNA"/>
</dbReference>
<organism evidence="2 3">
    <name type="scientific">Castilleja foliolosa</name>
    <dbReference type="NCBI Taxonomy" id="1961234"/>
    <lineage>
        <taxon>Eukaryota</taxon>
        <taxon>Viridiplantae</taxon>
        <taxon>Streptophyta</taxon>
        <taxon>Embryophyta</taxon>
        <taxon>Tracheophyta</taxon>
        <taxon>Spermatophyta</taxon>
        <taxon>Magnoliopsida</taxon>
        <taxon>eudicotyledons</taxon>
        <taxon>Gunneridae</taxon>
        <taxon>Pentapetalae</taxon>
        <taxon>asterids</taxon>
        <taxon>lamiids</taxon>
        <taxon>Lamiales</taxon>
        <taxon>Orobanchaceae</taxon>
        <taxon>Pedicularideae</taxon>
        <taxon>Castillejinae</taxon>
        <taxon>Castilleja</taxon>
    </lineage>
</organism>
<feature type="region of interest" description="Disordered" evidence="1">
    <location>
        <begin position="120"/>
        <end position="140"/>
    </location>
</feature>
<proteinExistence type="predicted"/>
<sequence length="140" mass="15547">MGLLVNGTISVSVMSFYMKCLHNILKSTGRADRYGLMCPLTIQSQCSNEDMSLVRNRIGEGGVGIDGSLPEERLHHLVQLFYEAEKTEEKTYGDDRNCIPASSGPLRTRARILRGVRARNESKKPKMGKIQNPSMGIDGF</sequence>
<dbReference type="Proteomes" id="UP001632038">
    <property type="component" value="Unassembled WGS sequence"/>
</dbReference>
<accession>A0ABD3BWE9</accession>
<name>A0ABD3BWE9_9LAMI</name>
<keyword evidence="3" id="KW-1185">Reference proteome</keyword>
<comment type="caution">
    <text evidence="2">The sequence shown here is derived from an EMBL/GenBank/DDBJ whole genome shotgun (WGS) entry which is preliminary data.</text>
</comment>
<evidence type="ECO:0000256" key="1">
    <source>
        <dbReference type="SAM" id="MobiDB-lite"/>
    </source>
</evidence>
<dbReference type="AlphaFoldDB" id="A0ABD3BWE9"/>